<dbReference type="RefSeq" id="WP_188596397.1">
    <property type="nucleotide sequence ID" value="NZ_BMNL01000002.1"/>
</dbReference>
<dbReference type="PANTHER" id="PTHR35336">
    <property type="entry name" value="ADENOSYLCOBINAMIDE AMIDOHYDROLASE"/>
    <property type="match status" value="1"/>
</dbReference>
<dbReference type="InterPro" id="IPR002808">
    <property type="entry name" value="AdoCbi_amidolase"/>
</dbReference>
<protein>
    <submittedName>
        <fullName evidence="1">Uncharacterized protein</fullName>
    </submittedName>
</protein>
<dbReference type="AlphaFoldDB" id="A0A830GW78"/>
<organism evidence="1 2">
    <name type="scientific">Thermocladium modestius</name>
    <dbReference type="NCBI Taxonomy" id="62609"/>
    <lineage>
        <taxon>Archaea</taxon>
        <taxon>Thermoproteota</taxon>
        <taxon>Thermoprotei</taxon>
        <taxon>Thermoproteales</taxon>
        <taxon>Thermoproteaceae</taxon>
        <taxon>Thermocladium</taxon>
    </lineage>
</organism>
<dbReference type="InterPro" id="IPR052209">
    <property type="entry name" value="CbiZ"/>
</dbReference>
<reference evidence="1" key="2">
    <citation type="submission" date="2020-09" db="EMBL/GenBank/DDBJ databases">
        <authorList>
            <person name="Sun Q."/>
            <person name="Ohkuma M."/>
        </authorList>
    </citation>
    <scope>NUCLEOTIDE SEQUENCE</scope>
    <source>
        <strain evidence="1">JCM 10088</strain>
    </source>
</reference>
<evidence type="ECO:0000313" key="1">
    <source>
        <dbReference type="EMBL" id="GGP20910.1"/>
    </source>
</evidence>
<reference evidence="1" key="1">
    <citation type="journal article" date="2014" name="Int. J. Syst. Evol. Microbiol.">
        <title>Complete genome sequence of Corynebacterium casei LMG S-19264T (=DSM 44701T), isolated from a smear-ripened cheese.</title>
        <authorList>
            <consortium name="US DOE Joint Genome Institute (JGI-PGF)"/>
            <person name="Walter F."/>
            <person name="Albersmeier A."/>
            <person name="Kalinowski J."/>
            <person name="Ruckert C."/>
        </authorList>
    </citation>
    <scope>NUCLEOTIDE SEQUENCE</scope>
    <source>
        <strain evidence="1">JCM 10088</strain>
    </source>
</reference>
<sequence length="232" mass="23594">MIRGAPGLVTVDFGGELTSLSTTVRGGGMSAARGAIFKTVPRDFDGDPDEEAASALSMAGVSGQWLVFLTAVDVGLASIVDWGRGFAVSTAGLEPPACLHTINVLAVSREPLNQEGLVDLFKTAVEAKSLAAIKLGLMCGDDVAVGTVSDAVAVAAPLAGEGARFAGPGTSIGGAAARGVVEAVLTAAFKWLSASGGSSGFLDDESTRRYLELIRHGLAETRSRYSSYSSPS</sequence>
<dbReference type="PANTHER" id="PTHR35336:SF5">
    <property type="entry name" value="ADENOSYLCOBINAMIDE AMIDOHYDROLASE"/>
    <property type="match status" value="1"/>
</dbReference>
<dbReference type="Pfam" id="PF01955">
    <property type="entry name" value="CbiZ"/>
    <property type="match status" value="1"/>
</dbReference>
<evidence type="ECO:0000313" key="2">
    <source>
        <dbReference type="Proteomes" id="UP000610960"/>
    </source>
</evidence>
<dbReference type="Proteomes" id="UP000610960">
    <property type="component" value="Unassembled WGS sequence"/>
</dbReference>
<accession>A0A830GW78</accession>
<name>A0A830GW78_9CREN</name>
<comment type="caution">
    <text evidence="1">The sequence shown here is derived from an EMBL/GenBank/DDBJ whole genome shotgun (WGS) entry which is preliminary data.</text>
</comment>
<dbReference type="EMBL" id="BMNL01000002">
    <property type="protein sequence ID" value="GGP20910.1"/>
    <property type="molecule type" value="Genomic_DNA"/>
</dbReference>
<keyword evidence="2" id="KW-1185">Reference proteome</keyword>
<proteinExistence type="predicted"/>
<gene>
    <name evidence="1" type="ORF">GCM10007981_10890</name>
</gene>